<dbReference type="InParanoid" id="C7QHE8"/>
<dbReference type="STRING" id="479433.Caci_0132"/>
<dbReference type="PANTHER" id="PTHR35339:SF4">
    <property type="entry name" value="LINALOOL DEHYDRATASE_ISOMERASE DOMAIN-CONTAINING PROTEIN"/>
    <property type="match status" value="1"/>
</dbReference>
<organism evidence="2 3">
    <name type="scientific">Catenulispora acidiphila (strain DSM 44928 / JCM 14897 / NBRC 102108 / NRRL B-24433 / ID139908)</name>
    <dbReference type="NCBI Taxonomy" id="479433"/>
    <lineage>
        <taxon>Bacteria</taxon>
        <taxon>Bacillati</taxon>
        <taxon>Actinomycetota</taxon>
        <taxon>Actinomycetes</taxon>
        <taxon>Catenulisporales</taxon>
        <taxon>Catenulisporaceae</taxon>
        <taxon>Catenulispora</taxon>
    </lineage>
</organism>
<dbReference type="PANTHER" id="PTHR35339">
    <property type="entry name" value="LINALOOL DEHYDRATASE_ISOMERASE DOMAIN-CONTAINING PROTEIN"/>
    <property type="match status" value="1"/>
</dbReference>
<dbReference type="Proteomes" id="UP000000851">
    <property type="component" value="Chromosome"/>
</dbReference>
<evidence type="ECO:0000259" key="1">
    <source>
        <dbReference type="Pfam" id="PF10022"/>
    </source>
</evidence>
<reference evidence="2 3" key="1">
    <citation type="journal article" date="2009" name="Stand. Genomic Sci.">
        <title>Complete genome sequence of Catenulispora acidiphila type strain (ID 139908).</title>
        <authorList>
            <person name="Copeland A."/>
            <person name="Lapidus A."/>
            <person name="Glavina Del Rio T."/>
            <person name="Nolan M."/>
            <person name="Lucas S."/>
            <person name="Chen F."/>
            <person name="Tice H."/>
            <person name="Cheng J.F."/>
            <person name="Bruce D."/>
            <person name="Goodwin L."/>
            <person name="Pitluck S."/>
            <person name="Mikhailova N."/>
            <person name="Pati A."/>
            <person name="Ivanova N."/>
            <person name="Mavromatis K."/>
            <person name="Chen A."/>
            <person name="Palaniappan K."/>
            <person name="Chain P."/>
            <person name="Land M."/>
            <person name="Hauser L."/>
            <person name="Chang Y.J."/>
            <person name="Jeffries C.D."/>
            <person name="Chertkov O."/>
            <person name="Brettin T."/>
            <person name="Detter J.C."/>
            <person name="Han C."/>
            <person name="Ali Z."/>
            <person name="Tindall B.J."/>
            <person name="Goker M."/>
            <person name="Bristow J."/>
            <person name="Eisen J.A."/>
            <person name="Markowitz V."/>
            <person name="Hugenholtz P."/>
            <person name="Kyrpides N.C."/>
            <person name="Klenk H.P."/>
        </authorList>
    </citation>
    <scope>NUCLEOTIDE SEQUENCE [LARGE SCALE GENOMIC DNA]</scope>
    <source>
        <strain evidence="3">DSM 44928 / JCM 14897 / NBRC 102108 / NRRL B-24433 / ID139908</strain>
    </source>
</reference>
<dbReference type="RefSeq" id="WP_012784382.1">
    <property type="nucleotide sequence ID" value="NC_013131.1"/>
</dbReference>
<dbReference type="Pfam" id="PF10022">
    <property type="entry name" value="DUF2264"/>
    <property type="match status" value="1"/>
</dbReference>
<protein>
    <recommendedName>
        <fullName evidence="1">DUF2264 domain-containing protein</fullName>
    </recommendedName>
</protein>
<feature type="domain" description="DUF2264" evidence="1">
    <location>
        <begin position="20"/>
        <end position="373"/>
    </location>
</feature>
<dbReference type="KEGG" id="cai:Caci_0132"/>
<dbReference type="AlphaFoldDB" id="C7QHE8"/>
<dbReference type="eggNOG" id="COG4289">
    <property type="taxonomic scope" value="Bacteria"/>
</dbReference>
<gene>
    <name evidence="2" type="ordered locus">Caci_0132</name>
</gene>
<dbReference type="InterPro" id="IPR016624">
    <property type="entry name" value="UCP014753"/>
</dbReference>
<accession>C7QHE8</accession>
<name>C7QHE8_CATAD</name>
<sequence length="632" mass="68869" precursor="true">MAGALDVPEDRRASPYTGWTREHWLAQADHLLDSVKPFASPSSARFELPGRPSVSGFDSDALEGFARTFLLAAWRIVADQGRGPVAEDLIARYSSGLAAGADAAHPEAWPRIPQGRPGQPMVEAASIALGLHYTREWLWDKLDTRAQGLVADWLGEFVGNPTWPNNWMLFQTVTEEFLSSIGAEYEESEILRGLDATEEWYVGDGWYTDGAGRNFDYYIGWAMHLYPLVWTQMAEGGARNDRALAAREVYRDRLRQFLERYFDFFGADGAPIHQGRSLTYRFAAAAPIWVGEMFDCSPYGAGLSRRAASGVMKHFAEHGAPDERGLLTLGWHEPFLPMVQNYSGPASPYWASKGFIGLMLPADHRVWTAPESPLPVEVADFETAIGPVGWSLSGTKRDGVVRLLNHGSDKARHHTTPLAEYTDAFYSPLAFSTVTAPDTEAEAWAKRVGNHVALIAPDGRVTSRAVIEPIGAAAEWGASRHVPGFEEEPGGTVRGVEGAEIETQTFVKEGAEIRVHRVTAPAGWTVREGGYPVAGPEQVLRGENEKLPGAFAINDLGVMSRIESLGGWTSAGVESELGANALGAFSGTPYLMAEHPGGTVFYRSKVMVYRLPDEGVDEGADESVDEGGEVAE</sequence>
<dbReference type="EMBL" id="CP001700">
    <property type="protein sequence ID" value="ACU69087.1"/>
    <property type="molecule type" value="Genomic_DNA"/>
</dbReference>
<dbReference type="PIRSF" id="PIRSF014753">
    <property type="entry name" value="UCP014753"/>
    <property type="match status" value="1"/>
</dbReference>
<proteinExistence type="predicted"/>
<evidence type="ECO:0000313" key="3">
    <source>
        <dbReference type="Proteomes" id="UP000000851"/>
    </source>
</evidence>
<dbReference type="HOGENOM" id="CLU_028269_0_0_11"/>
<keyword evidence="3" id="KW-1185">Reference proteome</keyword>
<evidence type="ECO:0000313" key="2">
    <source>
        <dbReference type="EMBL" id="ACU69087.1"/>
    </source>
</evidence>
<dbReference type="InterPro" id="IPR049349">
    <property type="entry name" value="DUF2264_N"/>
</dbReference>